<dbReference type="GO" id="GO:0046872">
    <property type="term" value="F:metal ion binding"/>
    <property type="evidence" value="ECO:0007669"/>
    <property type="project" value="UniProtKB-KW"/>
</dbReference>
<evidence type="ECO:0000256" key="7">
    <source>
        <dbReference type="ARBA" id="ARBA00023136"/>
    </source>
</evidence>
<dbReference type="SUPFAM" id="SSF158791">
    <property type="entry name" value="MgtE N-terminal domain-like"/>
    <property type="match status" value="1"/>
</dbReference>
<comment type="similarity">
    <text evidence="2 9">Belongs to the SLC41A transporter family.</text>
</comment>
<dbReference type="Gene3D" id="3.10.580.10">
    <property type="entry name" value="CBS-domain"/>
    <property type="match status" value="1"/>
</dbReference>
<feature type="transmembrane region" description="Helical" evidence="9">
    <location>
        <begin position="298"/>
        <end position="318"/>
    </location>
</feature>
<evidence type="ECO:0000256" key="5">
    <source>
        <dbReference type="ARBA" id="ARBA00022842"/>
    </source>
</evidence>
<dbReference type="InterPro" id="IPR038076">
    <property type="entry name" value="MgtE_N_sf"/>
</dbReference>
<dbReference type="Gene3D" id="1.25.60.10">
    <property type="entry name" value="MgtE N-terminal domain-like"/>
    <property type="match status" value="1"/>
</dbReference>
<evidence type="ECO:0000256" key="6">
    <source>
        <dbReference type="ARBA" id="ARBA00022989"/>
    </source>
</evidence>
<comment type="caution">
    <text evidence="11">The sequence shown here is derived from an EMBL/GenBank/DDBJ whole genome shotgun (WGS) entry which is preliminary data.</text>
</comment>
<evidence type="ECO:0000256" key="1">
    <source>
        <dbReference type="ARBA" id="ARBA00004141"/>
    </source>
</evidence>
<comment type="subcellular location">
    <subcellularLocation>
        <location evidence="9">Cell membrane</location>
        <topology evidence="9">Multi-pass membrane protein</topology>
    </subcellularLocation>
    <subcellularLocation>
        <location evidence="1">Membrane</location>
        <topology evidence="1">Multi-pass membrane protein</topology>
    </subcellularLocation>
</comment>
<dbReference type="SMART" id="SM00116">
    <property type="entry name" value="CBS"/>
    <property type="match status" value="2"/>
</dbReference>
<dbReference type="AlphaFoldDB" id="A0AA43RFV3"/>
<evidence type="ECO:0000256" key="4">
    <source>
        <dbReference type="ARBA" id="ARBA00022692"/>
    </source>
</evidence>
<evidence type="ECO:0000313" key="11">
    <source>
        <dbReference type="EMBL" id="MDO4841072.1"/>
    </source>
</evidence>
<evidence type="ECO:0000313" key="12">
    <source>
        <dbReference type="Proteomes" id="UP001168575"/>
    </source>
</evidence>
<sequence>MTEEKETLTFDEVTEQVIQEISSKHYMSARNLLLACNEADIAEILEEVADTLGIEKTVAIFRMLPKDVSVEAFSFLDTDEQTAIIQAINDREISFILDELDFDDKIDVLEELPANIVDKILMETPKEERHLINTFLNYPDDCAGTLMTPEYVSLQKEMTVKQALSQIRKVGIDSETIYTCYVKSEGRKLIGIISLRSLVLADDDAIIEDLMNTDVVSVNVYDDQEDVAEVFKKYGYLAIPVVDSEHRIVGIITFDDILDVIEDEATEDIERMAGVMSGDDAGDEYLDIPVINHVKNRLPWLIFLTVSAMITGSIISAFQEVLSQVIILVSYLPLLMGSGGNSGSQAATLVIRGLAVGDISTKDYAKVLWKEARISLIVGVILSLFNMLKVVLIDQQPFMIGLTVGASQIIIVFCAKILGGLLPIAAKKVGVDPALMASPMISSISDMISVVTYMLMACMFLNITI</sequence>
<dbReference type="SUPFAM" id="SSF161093">
    <property type="entry name" value="MgtE membrane domain-like"/>
    <property type="match status" value="1"/>
</dbReference>
<dbReference type="PANTHER" id="PTHR43773">
    <property type="entry name" value="MAGNESIUM TRANSPORTER MGTE"/>
    <property type="match status" value="1"/>
</dbReference>
<dbReference type="SUPFAM" id="SSF54631">
    <property type="entry name" value="CBS-domain pair"/>
    <property type="match status" value="1"/>
</dbReference>
<gene>
    <name evidence="11" type="primary">mgtE</name>
    <name evidence="11" type="ORF">Q3982_00135</name>
</gene>
<feature type="transmembrane region" description="Helical" evidence="9">
    <location>
        <begin position="374"/>
        <end position="392"/>
    </location>
</feature>
<evidence type="ECO:0000256" key="9">
    <source>
        <dbReference type="RuleBase" id="RU362011"/>
    </source>
</evidence>
<dbReference type="PANTHER" id="PTHR43773:SF1">
    <property type="entry name" value="MAGNESIUM TRANSPORTER MGTE"/>
    <property type="match status" value="1"/>
</dbReference>
<dbReference type="GO" id="GO:0005886">
    <property type="term" value="C:plasma membrane"/>
    <property type="evidence" value="ECO:0007669"/>
    <property type="project" value="UniProtKB-SubCell"/>
</dbReference>
<dbReference type="NCBIfam" id="TIGR00400">
    <property type="entry name" value="mgtE"/>
    <property type="match status" value="1"/>
</dbReference>
<protein>
    <recommendedName>
        <fullName evidence="9">Magnesium transporter MgtE</fullName>
    </recommendedName>
</protein>
<evidence type="ECO:0000256" key="3">
    <source>
        <dbReference type="ARBA" id="ARBA00022448"/>
    </source>
</evidence>
<keyword evidence="5 9" id="KW-0460">Magnesium</keyword>
<name>A0AA43RFV3_9ACTN</name>
<dbReference type="Pfam" id="PF03448">
    <property type="entry name" value="MgtE_N"/>
    <property type="match status" value="1"/>
</dbReference>
<dbReference type="CDD" id="cd04606">
    <property type="entry name" value="CBS_pair_Mg_transporter"/>
    <property type="match status" value="1"/>
</dbReference>
<dbReference type="GO" id="GO:0015095">
    <property type="term" value="F:magnesium ion transmembrane transporter activity"/>
    <property type="evidence" value="ECO:0007669"/>
    <property type="project" value="UniProtKB-UniRule"/>
</dbReference>
<dbReference type="InterPro" id="IPR000644">
    <property type="entry name" value="CBS_dom"/>
</dbReference>
<dbReference type="Pfam" id="PF01769">
    <property type="entry name" value="MgtE"/>
    <property type="match status" value="1"/>
</dbReference>
<evidence type="ECO:0000256" key="8">
    <source>
        <dbReference type="PROSITE-ProRule" id="PRU00703"/>
    </source>
</evidence>
<comment type="subunit">
    <text evidence="9">Homodimer.</text>
</comment>
<feature type="transmembrane region" description="Helical" evidence="9">
    <location>
        <begin position="398"/>
        <end position="422"/>
    </location>
</feature>
<keyword evidence="9" id="KW-1003">Cell membrane</keyword>
<evidence type="ECO:0000259" key="10">
    <source>
        <dbReference type="PROSITE" id="PS51371"/>
    </source>
</evidence>
<proteinExistence type="inferred from homology"/>
<comment type="function">
    <text evidence="9">Acts as a magnesium transporter.</text>
</comment>
<dbReference type="Pfam" id="PF00571">
    <property type="entry name" value="CBS"/>
    <property type="match status" value="2"/>
</dbReference>
<evidence type="ECO:0000256" key="2">
    <source>
        <dbReference type="ARBA" id="ARBA00009749"/>
    </source>
</evidence>
<dbReference type="InterPro" id="IPR006669">
    <property type="entry name" value="MgtE_transporter"/>
</dbReference>
<keyword evidence="4 9" id="KW-0812">Transmembrane</keyword>
<comment type="caution">
    <text evidence="9">Lacks conserved residue(s) required for the propagation of feature annotation.</text>
</comment>
<dbReference type="Proteomes" id="UP001168575">
    <property type="component" value="Unassembled WGS sequence"/>
</dbReference>
<organism evidence="11 12">
    <name type="scientific">Phoenicibacter congonensis</name>
    <dbReference type="NCBI Taxonomy" id="1944646"/>
    <lineage>
        <taxon>Bacteria</taxon>
        <taxon>Bacillati</taxon>
        <taxon>Actinomycetota</taxon>
        <taxon>Coriobacteriia</taxon>
        <taxon>Eggerthellales</taxon>
        <taxon>Eggerthellaceae</taxon>
        <taxon>Phoenicibacter</taxon>
    </lineage>
</organism>
<dbReference type="InterPro" id="IPR046342">
    <property type="entry name" value="CBS_dom_sf"/>
</dbReference>
<accession>A0AA43RFV3</accession>
<dbReference type="EMBL" id="JAUMVS010000001">
    <property type="protein sequence ID" value="MDO4841072.1"/>
    <property type="molecule type" value="Genomic_DNA"/>
</dbReference>
<keyword evidence="6 9" id="KW-1133">Transmembrane helix</keyword>
<keyword evidence="12" id="KW-1185">Reference proteome</keyword>
<keyword evidence="8" id="KW-0129">CBS domain</keyword>
<dbReference type="InterPro" id="IPR036739">
    <property type="entry name" value="SLC41_membr_dom_sf"/>
</dbReference>
<dbReference type="SMART" id="SM00924">
    <property type="entry name" value="MgtE_N"/>
    <property type="match status" value="1"/>
</dbReference>
<reference evidence="11" key="1">
    <citation type="submission" date="2023-07" db="EMBL/GenBank/DDBJ databases">
        <title>Between Cages and Wild: Unraveling the Impact of Captivity on Animal Microbiomes and Antimicrobial Resistance.</title>
        <authorList>
            <person name="Schmartz G.P."/>
            <person name="Rehner J."/>
            <person name="Schuff M.J."/>
            <person name="Becker S.L."/>
            <person name="Kravczyk M."/>
            <person name="Gurevich A."/>
            <person name="Francke R."/>
            <person name="Mueller R."/>
            <person name="Keller V."/>
            <person name="Keller A."/>
        </authorList>
    </citation>
    <scope>NUCLEOTIDE SEQUENCE</scope>
    <source>
        <strain evidence="11">S12M_St_49</strain>
    </source>
</reference>
<keyword evidence="7 9" id="KW-0472">Membrane</keyword>
<dbReference type="InterPro" id="IPR006667">
    <property type="entry name" value="SLC41_membr_dom"/>
</dbReference>
<keyword evidence="9" id="KW-0479">Metal-binding</keyword>
<feature type="transmembrane region" description="Helical" evidence="9">
    <location>
        <begin position="443"/>
        <end position="463"/>
    </location>
</feature>
<dbReference type="Gene3D" id="1.10.357.20">
    <property type="entry name" value="SLC41 divalent cation transporters, integral membrane domain"/>
    <property type="match status" value="1"/>
</dbReference>
<dbReference type="InterPro" id="IPR006668">
    <property type="entry name" value="Mg_transptr_MgtE_intracell_dom"/>
</dbReference>
<dbReference type="PROSITE" id="PS51371">
    <property type="entry name" value="CBS"/>
    <property type="match status" value="2"/>
</dbReference>
<feature type="domain" description="CBS" evidence="10">
    <location>
        <begin position="211"/>
        <end position="267"/>
    </location>
</feature>
<keyword evidence="3 9" id="KW-0813">Transport</keyword>
<feature type="domain" description="CBS" evidence="10">
    <location>
        <begin position="147"/>
        <end position="210"/>
    </location>
</feature>